<dbReference type="PANTHER" id="PTHR21377">
    <property type="entry name" value="PROTEIN FAM210B, MITOCHONDRIAL"/>
    <property type="match status" value="1"/>
</dbReference>
<proteinExistence type="predicted"/>
<keyword evidence="4" id="KW-0175">Coiled coil</keyword>
<dbReference type="OrthoDB" id="5874039at2759"/>
<evidence type="ECO:0000313" key="9">
    <source>
        <dbReference type="Proteomes" id="UP000694843"/>
    </source>
</evidence>
<evidence type="ECO:0000256" key="1">
    <source>
        <dbReference type="ARBA" id="ARBA00004167"/>
    </source>
</evidence>
<dbReference type="InterPro" id="IPR009688">
    <property type="entry name" value="FAM210A/B-like_dom"/>
</dbReference>
<dbReference type="GO" id="GO:0005739">
    <property type="term" value="C:mitochondrion"/>
    <property type="evidence" value="ECO:0007669"/>
    <property type="project" value="TreeGrafter"/>
</dbReference>
<dbReference type="OMA" id="WATSAVW"/>
<evidence type="ECO:0000256" key="6">
    <source>
        <dbReference type="SAM" id="MobiDB-lite"/>
    </source>
</evidence>
<dbReference type="AlphaFoldDB" id="A0A8B7PCI8"/>
<feature type="compositionally biased region" description="Polar residues" evidence="6">
    <location>
        <begin position="323"/>
        <end position="336"/>
    </location>
</feature>
<dbReference type="RefSeq" id="XP_018022941.1">
    <property type="nucleotide sequence ID" value="XM_018167452.2"/>
</dbReference>
<evidence type="ECO:0000256" key="2">
    <source>
        <dbReference type="ARBA" id="ARBA00022692"/>
    </source>
</evidence>
<dbReference type="GeneID" id="108678953"/>
<organism evidence="9 10">
    <name type="scientific">Hyalella azteca</name>
    <name type="common">Amphipod</name>
    <dbReference type="NCBI Taxonomy" id="294128"/>
    <lineage>
        <taxon>Eukaryota</taxon>
        <taxon>Metazoa</taxon>
        <taxon>Ecdysozoa</taxon>
        <taxon>Arthropoda</taxon>
        <taxon>Crustacea</taxon>
        <taxon>Multicrustacea</taxon>
        <taxon>Malacostraca</taxon>
        <taxon>Eumalacostraca</taxon>
        <taxon>Peracarida</taxon>
        <taxon>Amphipoda</taxon>
        <taxon>Senticaudata</taxon>
        <taxon>Talitrida</taxon>
        <taxon>Talitroidea</taxon>
        <taxon>Hyalellidae</taxon>
        <taxon>Hyalella</taxon>
    </lineage>
</organism>
<dbReference type="KEGG" id="hazt:108678953"/>
<feature type="compositionally biased region" description="Basic and acidic residues" evidence="6">
    <location>
        <begin position="303"/>
        <end position="322"/>
    </location>
</feature>
<accession>A0A8B7PCI8</accession>
<evidence type="ECO:0000256" key="7">
    <source>
        <dbReference type="SAM" id="Phobius"/>
    </source>
</evidence>
<feature type="compositionally biased region" description="Basic and acidic residues" evidence="6">
    <location>
        <begin position="283"/>
        <end position="296"/>
    </location>
</feature>
<evidence type="ECO:0000313" key="10">
    <source>
        <dbReference type="RefSeq" id="XP_018022941.1"/>
    </source>
</evidence>
<keyword evidence="3 7" id="KW-1133">Transmembrane helix</keyword>
<keyword evidence="5 7" id="KW-0472">Membrane</keyword>
<dbReference type="Gene3D" id="1.20.120.20">
    <property type="entry name" value="Apolipoprotein"/>
    <property type="match status" value="1"/>
</dbReference>
<dbReference type="InterPro" id="IPR045866">
    <property type="entry name" value="FAM210A/B-like"/>
</dbReference>
<gene>
    <name evidence="10" type="primary">LOC108678953</name>
</gene>
<dbReference type="Proteomes" id="UP000694843">
    <property type="component" value="Unplaced"/>
</dbReference>
<comment type="subcellular location">
    <subcellularLocation>
        <location evidence="1">Membrane</location>
        <topology evidence="1">Single-pass membrane protein</topology>
    </subcellularLocation>
</comment>
<evidence type="ECO:0000256" key="4">
    <source>
        <dbReference type="ARBA" id="ARBA00023054"/>
    </source>
</evidence>
<feature type="region of interest" description="Disordered" evidence="6">
    <location>
        <begin position="283"/>
        <end position="360"/>
    </location>
</feature>
<feature type="transmembrane region" description="Helical" evidence="7">
    <location>
        <begin position="137"/>
        <end position="160"/>
    </location>
</feature>
<feature type="domain" description="DUF1279" evidence="8">
    <location>
        <begin position="129"/>
        <end position="215"/>
    </location>
</feature>
<name>A0A8B7PCI8_HYAAZ</name>
<dbReference type="SUPFAM" id="SSF47162">
    <property type="entry name" value="Apolipoprotein"/>
    <property type="match status" value="1"/>
</dbReference>
<protein>
    <submittedName>
        <fullName evidence="10">Uncharacterized protein C18orf19 homolog A</fullName>
    </submittedName>
</protein>
<sequence length="360" mass="41678">MFEICSSKMARTITNCIFWENCNRALKHTSLPSIPSFGPRNLSNYYHPTQCSHPPYRSVTPVMIPFHMPGEGASQLRFPLPLNASSLLHSTTTSALGHRWYASSAQGNSTENKLKEEPVDESKLGLVARFKLMYKQYWYVLIPVHWATSAVWYGSFFIAAKNGVEIVPMLEAMGVTSDKILSVLKDSNAGYYAIAYAMYKLATPARYTVTLAGTTYSINYLKKRGYIKPVPSKEQLRTIYEDKREEMRGKRDELMDKLEERRGELRDKFEERREELRDMIEERRSEMHEKRNELTKRLQSGTKEMKNKIAERSDEIKEKLEQNSHNLQQSLESSSSKFKRKVLDESRKIQSHVPEIGRKD</sequence>
<dbReference type="GO" id="GO:0016020">
    <property type="term" value="C:membrane"/>
    <property type="evidence" value="ECO:0007669"/>
    <property type="project" value="UniProtKB-SubCell"/>
</dbReference>
<evidence type="ECO:0000259" key="8">
    <source>
        <dbReference type="Pfam" id="PF06916"/>
    </source>
</evidence>
<reference evidence="10" key="1">
    <citation type="submission" date="2025-08" db="UniProtKB">
        <authorList>
            <consortium name="RefSeq"/>
        </authorList>
    </citation>
    <scope>IDENTIFICATION</scope>
    <source>
        <tissue evidence="10">Whole organism</tissue>
    </source>
</reference>
<keyword evidence="9" id="KW-1185">Reference proteome</keyword>
<dbReference type="Pfam" id="PF06916">
    <property type="entry name" value="FAM210A-B_dom"/>
    <property type="match status" value="1"/>
</dbReference>
<keyword evidence="2 7" id="KW-0812">Transmembrane</keyword>
<evidence type="ECO:0000256" key="5">
    <source>
        <dbReference type="ARBA" id="ARBA00023136"/>
    </source>
</evidence>
<evidence type="ECO:0000256" key="3">
    <source>
        <dbReference type="ARBA" id="ARBA00022989"/>
    </source>
</evidence>
<dbReference type="PANTHER" id="PTHR21377:SF1">
    <property type="entry name" value="PROTEIN FAM210A"/>
    <property type="match status" value="1"/>
</dbReference>